<organism evidence="4 5">
    <name type="scientific">Westerdykella ornata</name>
    <dbReference type="NCBI Taxonomy" id="318751"/>
    <lineage>
        <taxon>Eukaryota</taxon>
        <taxon>Fungi</taxon>
        <taxon>Dikarya</taxon>
        <taxon>Ascomycota</taxon>
        <taxon>Pezizomycotina</taxon>
        <taxon>Dothideomycetes</taxon>
        <taxon>Pleosporomycetidae</taxon>
        <taxon>Pleosporales</taxon>
        <taxon>Sporormiaceae</taxon>
        <taxon>Westerdykella</taxon>
    </lineage>
</organism>
<dbReference type="EMBL" id="ML986522">
    <property type="protein sequence ID" value="KAF2272389.1"/>
    <property type="molecule type" value="Genomic_DNA"/>
</dbReference>
<dbReference type="InterPro" id="IPR012132">
    <property type="entry name" value="GMC_OxRdtase"/>
</dbReference>
<evidence type="ECO:0000256" key="1">
    <source>
        <dbReference type="ARBA" id="ARBA00010790"/>
    </source>
</evidence>
<dbReference type="InterPro" id="IPR007867">
    <property type="entry name" value="GMC_OxRtase_C"/>
</dbReference>
<feature type="domain" description="Glucose-methanol-choline oxidoreductase C-terminal" evidence="3">
    <location>
        <begin position="214"/>
        <end position="353"/>
    </location>
</feature>
<dbReference type="AlphaFoldDB" id="A0A6A6JB14"/>
<dbReference type="PANTHER" id="PTHR11552:SF210">
    <property type="entry name" value="GLUCOSE-METHANOL-CHOLINE OXIDOREDUCTASE N-TERMINAL DOMAIN-CONTAINING PROTEIN-RELATED"/>
    <property type="match status" value="1"/>
</dbReference>
<dbReference type="SUPFAM" id="SSF51905">
    <property type="entry name" value="FAD/NAD(P)-binding domain"/>
    <property type="match status" value="1"/>
</dbReference>
<dbReference type="Gene3D" id="3.50.50.60">
    <property type="entry name" value="FAD/NAD(P)-binding domain"/>
    <property type="match status" value="1"/>
</dbReference>
<keyword evidence="5" id="KW-1185">Reference proteome</keyword>
<dbReference type="Pfam" id="PF00732">
    <property type="entry name" value="GMC_oxred_N"/>
    <property type="match status" value="1"/>
</dbReference>
<sequence>MTTTTTTEKMIAVLEAARQKKPRAIGVQPTLNGSPVTMYARREIVLSAGVFASPKLLELSGIGDPAILSRHGIPVRVANPYVGTNLQDHILCSVSFEAADGGSTGRRRRDRWQRAGVRRLGYLPTLDFAENPGELGRALEMLDNDATTVPKHPLDSARRSILRNFLEKAEEGTGQYLVLPAQSRAPGRDTTVNTIGADPQPGNFVSIVTALSHPLSTGESHISSADPSAHPTINHNYLLHPLDLELHARHALTLERIAATEPFASSVLKPNGRRHHPSAFLDGGLAKAKEYVKAASTTNWHSVGTCSMAPREKGGVVDADLRVYGVEGLRVVDARVVPFVPQSNTQSLVYAVAERAAEIILGEV</sequence>
<dbReference type="GO" id="GO:0050660">
    <property type="term" value="F:flavin adenine dinucleotide binding"/>
    <property type="evidence" value="ECO:0007669"/>
    <property type="project" value="InterPro"/>
</dbReference>
<feature type="domain" description="Glucose-methanol-choline oxidoreductase N-terminal" evidence="2">
    <location>
        <begin position="3"/>
        <end position="90"/>
    </location>
</feature>
<dbReference type="GeneID" id="54555282"/>
<protein>
    <recommendedName>
        <fullName evidence="6">Glucose-methanol-choline oxidoreductase N-terminal domain-containing protein</fullName>
    </recommendedName>
</protein>
<dbReference type="Pfam" id="PF05199">
    <property type="entry name" value="GMC_oxred_C"/>
    <property type="match status" value="1"/>
</dbReference>
<evidence type="ECO:0000259" key="2">
    <source>
        <dbReference type="Pfam" id="PF00732"/>
    </source>
</evidence>
<name>A0A6A6JB14_WESOR</name>
<gene>
    <name evidence="4" type="ORF">EI97DRAFT_484051</name>
</gene>
<dbReference type="OrthoDB" id="269227at2759"/>
<dbReference type="InterPro" id="IPR036188">
    <property type="entry name" value="FAD/NAD-bd_sf"/>
</dbReference>
<dbReference type="Proteomes" id="UP000800097">
    <property type="component" value="Unassembled WGS sequence"/>
</dbReference>
<dbReference type="PANTHER" id="PTHR11552">
    <property type="entry name" value="GLUCOSE-METHANOL-CHOLINE GMC OXIDOREDUCTASE"/>
    <property type="match status" value="1"/>
</dbReference>
<dbReference type="SUPFAM" id="SSF54373">
    <property type="entry name" value="FAD-linked reductases, C-terminal domain"/>
    <property type="match status" value="1"/>
</dbReference>
<evidence type="ECO:0000313" key="5">
    <source>
        <dbReference type="Proteomes" id="UP000800097"/>
    </source>
</evidence>
<reference evidence="4" key="1">
    <citation type="journal article" date="2020" name="Stud. Mycol.">
        <title>101 Dothideomycetes genomes: a test case for predicting lifestyles and emergence of pathogens.</title>
        <authorList>
            <person name="Haridas S."/>
            <person name="Albert R."/>
            <person name="Binder M."/>
            <person name="Bloem J."/>
            <person name="Labutti K."/>
            <person name="Salamov A."/>
            <person name="Andreopoulos B."/>
            <person name="Baker S."/>
            <person name="Barry K."/>
            <person name="Bills G."/>
            <person name="Bluhm B."/>
            <person name="Cannon C."/>
            <person name="Castanera R."/>
            <person name="Culley D."/>
            <person name="Daum C."/>
            <person name="Ezra D."/>
            <person name="Gonzalez J."/>
            <person name="Henrissat B."/>
            <person name="Kuo A."/>
            <person name="Liang C."/>
            <person name="Lipzen A."/>
            <person name="Lutzoni F."/>
            <person name="Magnuson J."/>
            <person name="Mondo S."/>
            <person name="Nolan M."/>
            <person name="Ohm R."/>
            <person name="Pangilinan J."/>
            <person name="Park H.-J."/>
            <person name="Ramirez L."/>
            <person name="Alfaro M."/>
            <person name="Sun H."/>
            <person name="Tritt A."/>
            <person name="Yoshinaga Y."/>
            <person name="Zwiers L.-H."/>
            <person name="Turgeon B."/>
            <person name="Goodwin S."/>
            <person name="Spatafora J."/>
            <person name="Crous P."/>
            <person name="Grigoriev I."/>
        </authorList>
    </citation>
    <scope>NUCLEOTIDE SEQUENCE</scope>
    <source>
        <strain evidence="4">CBS 379.55</strain>
    </source>
</reference>
<dbReference type="RefSeq" id="XP_033649928.1">
    <property type="nucleotide sequence ID" value="XM_033802107.1"/>
</dbReference>
<evidence type="ECO:0008006" key="6">
    <source>
        <dbReference type="Google" id="ProtNLM"/>
    </source>
</evidence>
<comment type="similarity">
    <text evidence="1">Belongs to the GMC oxidoreductase family.</text>
</comment>
<dbReference type="GO" id="GO:0016614">
    <property type="term" value="F:oxidoreductase activity, acting on CH-OH group of donors"/>
    <property type="evidence" value="ECO:0007669"/>
    <property type="project" value="InterPro"/>
</dbReference>
<dbReference type="InterPro" id="IPR000172">
    <property type="entry name" value="GMC_OxRdtase_N"/>
</dbReference>
<evidence type="ECO:0000313" key="4">
    <source>
        <dbReference type="EMBL" id="KAF2272389.1"/>
    </source>
</evidence>
<dbReference type="Gene3D" id="3.30.560.10">
    <property type="entry name" value="Glucose Oxidase, domain 3"/>
    <property type="match status" value="1"/>
</dbReference>
<evidence type="ECO:0000259" key="3">
    <source>
        <dbReference type="Pfam" id="PF05199"/>
    </source>
</evidence>
<accession>A0A6A6JB14</accession>
<proteinExistence type="inferred from homology"/>